<sequence length="153" mass="16583">MDDHEIYLREAIAIGRANIDAGGTPYGAVIVQNGRVIARAANQVHATHDPTAHAEALALREAGRLLGRAKLDDCIVYASGRPCPMCHAAMRLAGIGKAYFAFTAEQAAQHGAANAALYTELARPLDEQPMRVQHLFIADEPPPYAEWVERKRG</sequence>
<dbReference type="InterPro" id="IPR002125">
    <property type="entry name" value="CMP_dCMP_dom"/>
</dbReference>
<dbReference type="Gene3D" id="3.40.140.10">
    <property type="entry name" value="Cytidine Deaminase, domain 2"/>
    <property type="match status" value="1"/>
</dbReference>
<evidence type="ECO:0000259" key="3">
    <source>
        <dbReference type="PROSITE" id="PS51747"/>
    </source>
</evidence>
<dbReference type="GO" id="GO:0006152">
    <property type="term" value="P:purine nucleoside catabolic process"/>
    <property type="evidence" value="ECO:0007669"/>
    <property type="project" value="TreeGrafter"/>
</dbReference>
<evidence type="ECO:0000313" key="4">
    <source>
        <dbReference type="EMBL" id="GEP11185.1"/>
    </source>
</evidence>
<dbReference type="PANTHER" id="PTHR11079:SF161">
    <property type="entry name" value="CMP_DCMP-TYPE DEAMINASE DOMAIN-CONTAINING PROTEIN"/>
    <property type="match status" value="1"/>
</dbReference>
<keyword evidence="1" id="KW-0479">Metal-binding</keyword>
<keyword evidence="5" id="KW-1185">Reference proteome</keyword>
<feature type="domain" description="CMP/dCMP-type deaminase" evidence="3">
    <location>
        <begin position="2"/>
        <end position="115"/>
    </location>
</feature>
<keyword evidence="2" id="KW-0862">Zinc</keyword>
<dbReference type="Pfam" id="PF00383">
    <property type="entry name" value="dCMP_cyt_deam_1"/>
    <property type="match status" value="1"/>
</dbReference>
<dbReference type="Proteomes" id="UP000321750">
    <property type="component" value="Unassembled WGS sequence"/>
</dbReference>
<evidence type="ECO:0000313" key="5">
    <source>
        <dbReference type="Proteomes" id="UP000321750"/>
    </source>
</evidence>
<dbReference type="GO" id="GO:0008270">
    <property type="term" value="F:zinc ion binding"/>
    <property type="evidence" value="ECO:0007669"/>
    <property type="project" value="InterPro"/>
</dbReference>
<dbReference type="AlphaFoldDB" id="A0A512JMI4"/>
<reference evidence="4 5" key="1">
    <citation type="submission" date="2019-07" db="EMBL/GenBank/DDBJ databases">
        <title>Whole genome shotgun sequence of Methylobacterium gnaphalii NBRC 107716.</title>
        <authorList>
            <person name="Hosoyama A."/>
            <person name="Uohara A."/>
            <person name="Ohji S."/>
            <person name="Ichikawa N."/>
        </authorList>
    </citation>
    <scope>NUCLEOTIDE SEQUENCE [LARGE SCALE GENOMIC DNA]</scope>
    <source>
        <strain evidence="4 5">NBRC 107716</strain>
    </source>
</reference>
<protein>
    <submittedName>
        <fullName evidence="4">tRNA-specific adenosine deaminase</fullName>
    </submittedName>
</protein>
<organism evidence="4 5">
    <name type="scientific">Methylobacterium gnaphalii</name>
    <dbReference type="NCBI Taxonomy" id="1010610"/>
    <lineage>
        <taxon>Bacteria</taxon>
        <taxon>Pseudomonadati</taxon>
        <taxon>Pseudomonadota</taxon>
        <taxon>Alphaproteobacteria</taxon>
        <taxon>Hyphomicrobiales</taxon>
        <taxon>Methylobacteriaceae</taxon>
        <taxon>Methylobacterium</taxon>
    </lineage>
</organism>
<dbReference type="CDD" id="cd01285">
    <property type="entry name" value="nucleoside_deaminase"/>
    <property type="match status" value="1"/>
</dbReference>
<dbReference type="InterPro" id="IPR016192">
    <property type="entry name" value="APOBEC/CMP_deaminase_Zn-bd"/>
</dbReference>
<dbReference type="PANTHER" id="PTHR11079">
    <property type="entry name" value="CYTOSINE DEAMINASE FAMILY MEMBER"/>
    <property type="match status" value="1"/>
</dbReference>
<dbReference type="PROSITE" id="PS51747">
    <property type="entry name" value="CYT_DCMP_DEAMINASES_2"/>
    <property type="match status" value="1"/>
</dbReference>
<dbReference type="PROSITE" id="PS00903">
    <property type="entry name" value="CYT_DCMP_DEAMINASES_1"/>
    <property type="match status" value="1"/>
</dbReference>
<dbReference type="OrthoDB" id="9802676at2"/>
<proteinExistence type="predicted"/>
<evidence type="ECO:0000256" key="2">
    <source>
        <dbReference type="ARBA" id="ARBA00022833"/>
    </source>
</evidence>
<gene>
    <name evidence="4" type="ORF">MGN01_30300</name>
</gene>
<name>A0A512JMI4_9HYPH</name>
<comment type="caution">
    <text evidence="4">The sequence shown here is derived from an EMBL/GenBank/DDBJ whole genome shotgun (WGS) entry which is preliminary data.</text>
</comment>
<dbReference type="GO" id="GO:0047974">
    <property type="term" value="F:guanosine deaminase activity"/>
    <property type="evidence" value="ECO:0007669"/>
    <property type="project" value="TreeGrafter"/>
</dbReference>
<dbReference type="SUPFAM" id="SSF53927">
    <property type="entry name" value="Cytidine deaminase-like"/>
    <property type="match status" value="1"/>
</dbReference>
<evidence type="ECO:0000256" key="1">
    <source>
        <dbReference type="ARBA" id="ARBA00022723"/>
    </source>
</evidence>
<dbReference type="InterPro" id="IPR016193">
    <property type="entry name" value="Cytidine_deaminase-like"/>
</dbReference>
<dbReference type="RefSeq" id="WP_147047629.1">
    <property type="nucleotide sequence ID" value="NZ_BJZV01000016.1"/>
</dbReference>
<dbReference type="EMBL" id="BJZV01000016">
    <property type="protein sequence ID" value="GEP11185.1"/>
    <property type="molecule type" value="Genomic_DNA"/>
</dbReference>
<accession>A0A512JMI4</accession>